<evidence type="ECO:0000313" key="2">
    <source>
        <dbReference type="EMBL" id="MBW0519169.1"/>
    </source>
</evidence>
<evidence type="ECO:0000256" key="1">
    <source>
        <dbReference type="SAM" id="MobiDB-lite"/>
    </source>
</evidence>
<feature type="region of interest" description="Disordered" evidence="1">
    <location>
        <begin position="74"/>
        <end position="100"/>
    </location>
</feature>
<name>A0A9Q3EDC8_9BASI</name>
<keyword evidence="3" id="KW-1185">Reference proteome</keyword>
<organism evidence="2 3">
    <name type="scientific">Austropuccinia psidii MF-1</name>
    <dbReference type="NCBI Taxonomy" id="1389203"/>
    <lineage>
        <taxon>Eukaryota</taxon>
        <taxon>Fungi</taxon>
        <taxon>Dikarya</taxon>
        <taxon>Basidiomycota</taxon>
        <taxon>Pucciniomycotina</taxon>
        <taxon>Pucciniomycetes</taxon>
        <taxon>Pucciniales</taxon>
        <taxon>Sphaerophragmiaceae</taxon>
        <taxon>Austropuccinia</taxon>
    </lineage>
</organism>
<proteinExistence type="predicted"/>
<gene>
    <name evidence="2" type="ORF">O181_058884</name>
</gene>
<dbReference type="Proteomes" id="UP000765509">
    <property type="component" value="Unassembled WGS sequence"/>
</dbReference>
<protein>
    <submittedName>
        <fullName evidence="2">Uncharacterized protein</fullName>
    </submittedName>
</protein>
<dbReference type="OrthoDB" id="4360000at2759"/>
<dbReference type="EMBL" id="AVOT02027181">
    <property type="protein sequence ID" value="MBW0519169.1"/>
    <property type="molecule type" value="Genomic_DNA"/>
</dbReference>
<sequence length="149" mass="17447">MWKRVCDTASKCIAEAKEYNKQRWDNSHMQPDFKEGDQVLVSTLSFNNLKGPKKMRDSFVGPFSIIQLIERKICSPPGQKPHSIRNSGSERLPWPCEENHQGKDQRQYMVRFKNQTANKDKWLAEEAIPDGNLHLRRLRASRRTQKSHQ</sequence>
<dbReference type="AlphaFoldDB" id="A0A9Q3EDC8"/>
<accession>A0A9Q3EDC8</accession>
<evidence type="ECO:0000313" key="3">
    <source>
        <dbReference type="Proteomes" id="UP000765509"/>
    </source>
</evidence>
<reference evidence="2" key="1">
    <citation type="submission" date="2021-03" db="EMBL/GenBank/DDBJ databases">
        <title>Draft genome sequence of rust myrtle Austropuccinia psidii MF-1, a brazilian biotype.</title>
        <authorList>
            <person name="Quecine M.C."/>
            <person name="Pachon D.M.R."/>
            <person name="Bonatelli M.L."/>
            <person name="Correr F.H."/>
            <person name="Franceschini L.M."/>
            <person name="Leite T.F."/>
            <person name="Margarido G.R.A."/>
            <person name="Almeida C.A."/>
            <person name="Ferrarezi J.A."/>
            <person name="Labate C.A."/>
        </authorList>
    </citation>
    <scope>NUCLEOTIDE SEQUENCE</scope>
    <source>
        <strain evidence="2">MF-1</strain>
    </source>
</reference>
<comment type="caution">
    <text evidence="2">The sequence shown here is derived from an EMBL/GenBank/DDBJ whole genome shotgun (WGS) entry which is preliminary data.</text>
</comment>